<feature type="region of interest" description="Disordered" evidence="10">
    <location>
        <begin position="224"/>
        <end position="256"/>
    </location>
</feature>
<dbReference type="Gene3D" id="3.10.129.10">
    <property type="entry name" value="Hotdog Thioesterase"/>
    <property type="match status" value="1"/>
</dbReference>
<dbReference type="GO" id="GO:0006637">
    <property type="term" value="P:acyl-CoA metabolic process"/>
    <property type="evidence" value="ECO:0007669"/>
    <property type="project" value="InterPro"/>
</dbReference>
<dbReference type="GO" id="GO:0003723">
    <property type="term" value="F:RNA binding"/>
    <property type="evidence" value="ECO:0007669"/>
    <property type="project" value="UniProtKB-UniRule"/>
</dbReference>
<dbReference type="InterPro" id="IPR000504">
    <property type="entry name" value="RRM_dom"/>
</dbReference>
<dbReference type="SUPFAM" id="SSF54928">
    <property type="entry name" value="RNA-binding domain, RBD"/>
    <property type="match status" value="1"/>
</dbReference>
<evidence type="ECO:0000259" key="11">
    <source>
        <dbReference type="PROSITE" id="PS50102"/>
    </source>
</evidence>
<dbReference type="CDD" id="cd03445">
    <property type="entry name" value="Thioesterase_II_repeat2"/>
    <property type="match status" value="1"/>
</dbReference>
<evidence type="ECO:0000256" key="10">
    <source>
        <dbReference type="SAM" id="MobiDB-lite"/>
    </source>
</evidence>
<feature type="compositionally biased region" description="Basic and acidic residues" evidence="10">
    <location>
        <begin position="437"/>
        <end position="452"/>
    </location>
</feature>
<reference evidence="12" key="2">
    <citation type="submission" date="2025-08" db="UniProtKB">
        <authorList>
            <consortium name="Ensembl"/>
        </authorList>
    </citation>
    <scope>IDENTIFICATION</scope>
</reference>
<feature type="compositionally biased region" description="Basic residues" evidence="10">
    <location>
        <begin position="453"/>
        <end position="473"/>
    </location>
</feature>
<evidence type="ECO:0000256" key="4">
    <source>
        <dbReference type="ARBA" id="ARBA00022664"/>
    </source>
</evidence>
<name>A0A8D3B4Z4_SCOMX</name>
<dbReference type="GO" id="GO:0047617">
    <property type="term" value="F:fatty acyl-CoA hydrolase activity"/>
    <property type="evidence" value="ECO:0007669"/>
    <property type="project" value="InterPro"/>
</dbReference>
<dbReference type="GO" id="GO:0009062">
    <property type="term" value="P:fatty acid catabolic process"/>
    <property type="evidence" value="ECO:0007669"/>
    <property type="project" value="TreeGrafter"/>
</dbReference>
<evidence type="ECO:0000256" key="5">
    <source>
        <dbReference type="ARBA" id="ARBA00022737"/>
    </source>
</evidence>
<evidence type="ECO:0000256" key="9">
    <source>
        <dbReference type="PROSITE-ProRule" id="PRU00176"/>
    </source>
</evidence>
<feature type="compositionally biased region" description="Basic residues" evidence="10">
    <location>
        <begin position="335"/>
        <end position="397"/>
    </location>
</feature>
<dbReference type="InterPro" id="IPR029069">
    <property type="entry name" value="HotDog_dom_sf"/>
</dbReference>
<feature type="compositionally biased region" description="Basic and acidic residues" evidence="10">
    <location>
        <begin position="1"/>
        <end position="10"/>
    </location>
</feature>
<dbReference type="Ensembl" id="ENSSMAT00000028915.2">
    <property type="protein sequence ID" value="ENSSMAP00000028562.2"/>
    <property type="gene ID" value="ENSSMAG00000017491.2"/>
</dbReference>
<dbReference type="Pfam" id="PF13622">
    <property type="entry name" value="4HBT_3"/>
    <property type="match status" value="1"/>
</dbReference>
<dbReference type="Proteomes" id="UP000694558">
    <property type="component" value="Chromosome 6"/>
</dbReference>
<protein>
    <recommendedName>
        <fullName evidence="11">RRM domain-containing protein</fullName>
    </recommendedName>
</protein>
<dbReference type="AlphaFoldDB" id="A0A8D3B4Z4"/>
<organism evidence="12 13">
    <name type="scientific">Scophthalmus maximus</name>
    <name type="common">Turbot</name>
    <name type="synonym">Psetta maxima</name>
    <dbReference type="NCBI Taxonomy" id="52904"/>
    <lineage>
        <taxon>Eukaryota</taxon>
        <taxon>Metazoa</taxon>
        <taxon>Chordata</taxon>
        <taxon>Craniata</taxon>
        <taxon>Vertebrata</taxon>
        <taxon>Euteleostomi</taxon>
        <taxon>Actinopterygii</taxon>
        <taxon>Neopterygii</taxon>
        <taxon>Teleostei</taxon>
        <taxon>Neoteleostei</taxon>
        <taxon>Acanthomorphata</taxon>
        <taxon>Carangaria</taxon>
        <taxon>Pleuronectiformes</taxon>
        <taxon>Pleuronectoidei</taxon>
        <taxon>Scophthalmidae</taxon>
        <taxon>Scophthalmus</taxon>
    </lineage>
</organism>
<dbReference type="InterPro" id="IPR049449">
    <property type="entry name" value="TesB_ACOT8-like_N"/>
</dbReference>
<dbReference type="PANTHER" id="PTHR11066:SF34">
    <property type="entry name" value="ACYL-COENZYME A THIOESTERASE 8"/>
    <property type="match status" value="1"/>
</dbReference>
<evidence type="ECO:0000256" key="6">
    <source>
        <dbReference type="ARBA" id="ARBA00022884"/>
    </source>
</evidence>
<dbReference type="GeneTree" id="ENSGT00940000155448"/>
<feature type="compositionally biased region" description="Basic and acidic residues" evidence="10">
    <location>
        <begin position="415"/>
        <end position="428"/>
    </location>
</feature>
<proteinExistence type="inferred from homology"/>
<keyword evidence="6 9" id="KW-0694">RNA-binding</keyword>
<dbReference type="Pfam" id="PF00076">
    <property type="entry name" value="RRM_1"/>
    <property type="match status" value="2"/>
</dbReference>
<keyword evidence="5" id="KW-0677">Repeat</keyword>
<dbReference type="FunFam" id="3.30.70.330:FF:000028">
    <property type="entry name" value="Putative serine/arginine-rich splicing factor 4"/>
    <property type="match status" value="1"/>
</dbReference>
<keyword evidence="8" id="KW-0539">Nucleus</keyword>
<feature type="region of interest" description="Disordered" evidence="10">
    <location>
        <begin position="328"/>
        <end position="499"/>
    </location>
</feature>
<keyword evidence="7" id="KW-0508">mRNA splicing</keyword>
<dbReference type="InterPro" id="IPR003703">
    <property type="entry name" value="Acyl_CoA_thio"/>
</dbReference>
<dbReference type="PANTHER" id="PTHR11066">
    <property type="entry name" value="ACYL-COA THIOESTERASE"/>
    <property type="match status" value="1"/>
</dbReference>
<dbReference type="GO" id="GO:0005634">
    <property type="term" value="C:nucleus"/>
    <property type="evidence" value="ECO:0007669"/>
    <property type="project" value="UniProtKB-SubCell"/>
</dbReference>
<feature type="region of interest" description="Disordered" evidence="10">
    <location>
        <begin position="1"/>
        <end position="45"/>
    </location>
</feature>
<dbReference type="PROSITE" id="PS50102">
    <property type="entry name" value="RRM"/>
    <property type="match status" value="2"/>
</dbReference>
<evidence type="ECO:0000256" key="8">
    <source>
        <dbReference type="ARBA" id="ARBA00023242"/>
    </source>
</evidence>
<evidence type="ECO:0000256" key="7">
    <source>
        <dbReference type="ARBA" id="ARBA00023187"/>
    </source>
</evidence>
<evidence type="ECO:0000313" key="13">
    <source>
        <dbReference type="Proteomes" id="UP000694558"/>
    </source>
</evidence>
<dbReference type="Gene3D" id="3.30.70.330">
    <property type="match status" value="2"/>
</dbReference>
<comment type="similarity">
    <text evidence="2">Belongs to the splicing factor SR family.</text>
</comment>
<keyword evidence="3" id="KW-0597">Phosphoprotein</keyword>
<evidence type="ECO:0000256" key="2">
    <source>
        <dbReference type="ARBA" id="ARBA00010269"/>
    </source>
</evidence>
<evidence type="ECO:0000313" key="12">
    <source>
        <dbReference type="Ensembl" id="ENSSMAP00000028562.2"/>
    </source>
</evidence>
<gene>
    <name evidence="12" type="primary">acot8</name>
</gene>
<dbReference type="InterPro" id="IPR035979">
    <property type="entry name" value="RBD_domain_sf"/>
</dbReference>
<comment type="subcellular location">
    <subcellularLocation>
        <location evidence="1">Nucleus</location>
    </subcellularLocation>
</comment>
<evidence type="ECO:0000256" key="3">
    <source>
        <dbReference type="ARBA" id="ARBA00022553"/>
    </source>
</evidence>
<sequence>MAEREADAGHDMTGGHTDSCDHSENTGSAKSPEDESSERPAAQKTKDLKSVLVTSVLNLEKLDVDLYRGTHHWVPHTQRLFGGQIVGQALVAAAKSVGENLYAHSLHCYFVRAGDPKVPILYQVDRTRDGNSFTVRSVRAIQHGQPILICQASFQKLQPSPLHHQCTMPVVPPPEDLLTVEELIQLYLKYGFVEFEDMRDADDAVYELNGKELCGERVVIEHARGPRRDGHGGSHGGRSSGYSSWNRPTRDKYGPPMRTEHRLIVENLSSKCSWQDLKDFMRQAGEVTYADAHKGRANEGVIEFRSRSDLKRAIEKLDGTDVNGRKIRLVEDKSRRKRSYSGSRSRSRSRRRSRSRKSRSSHSRSRSRSRSQSRSKRRSHSRSGRKSHSTSKRKASHSKSPEKSRSRTRKSHSPSKSEKSRSRSDTRKSRSKSRSKVKGERESRSRSKEKSSSRKSRSRSRSHSGSRNGKRISRSPLGRDRELSVSPGKRSTSRSRSRS</sequence>
<feature type="domain" description="RRM" evidence="11">
    <location>
        <begin position="261"/>
        <end position="334"/>
    </location>
</feature>
<dbReference type="CDD" id="cd12766">
    <property type="entry name" value="RRM2_SRSF6"/>
    <property type="match status" value="1"/>
</dbReference>
<accession>A0A8D3B4Z4</accession>
<dbReference type="GO" id="GO:0005782">
    <property type="term" value="C:peroxisomal matrix"/>
    <property type="evidence" value="ECO:0007669"/>
    <property type="project" value="TreeGrafter"/>
</dbReference>
<evidence type="ECO:0000256" key="1">
    <source>
        <dbReference type="ARBA" id="ARBA00004123"/>
    </source>
</evidence>
<dbReference type="SUPFAM" id="SSF54637">
    <property type="entry name" value="Thioesterase/thiol ester dehydrase-isomerase"/>
    <property type="match status" value="1"/>
</dbReference>
<dbReference type="SMART" id="SM00360">
    <property type="entry name" value="RRM"/>
    <property type="match status" value="2"/>
</dbReference>
<reference evidence="12" key="1">
    <citation type="submission" date="2023-05" db="EMBL/GenBank/DDBJ databases">
        <title>High-quality long-read genome of Scophthalmus maximus.</title>
        <authorList>
            <person name="Lien S."/>
            <person name="Martinez P."/>
        </authorList>
    </citation>
    <scope>NUCLEOTIDE SEQUENCE [LARGE SCALE GENOMIC DNA]</scope>
</reference>
<dbReference type="GO" id="GO:0006397">
    <property type="term" value="P:mRNA processing"/>
    <property type="evidence" value="ECO:0007669"/>
    <property type="project" value="UniProtKB-KW"/>
</dbReference>
<dbReference type="InterPro" id="IPR012677">
    <property type="entry name" value="Nucleotide-bd_a/b_plait_sf"/>
</dbReference>
<keyword evidence="4" id="KW-0507">mRNA processing</keyword>
<dbReference type="GO" id="GO:0008380">
    <property type="term" value="P:RNA splicing"/>
    <property type="evidence" value="ECO:0007669"/>
    <property type="project" value="UniProtKB-KW"/>
</dbReference>
<feature type="domain" description="RRM" evidence="11">
    <location>
        <begin position="190"/>
        <end position="225"/>
    </location>
</feature>